<dbReference type="AlphaFoldDB" id="A0AAN5Z1P3"/>
<dbReference type="EMBL" id="JAAMOD010000372">
    <property type="protein sequence ID" value="KAF5229968.1"/>
    <property type="molecule type" value="Genomic_DNA"/>
</dbReference>
<comment type="caution">
    <text evidence="3">The sequence shown here is derived from an EMBL/GenBank/DDBJ whole genome shotgun (WGS) entry which is preliminary data.</text>
</comment>
<feature type="compositionally biased region" description="Low complexity" evidence="1">
    <location>
        <begin position="254"/>
        <end position="268"/>
    </location>
</feature>
<evidence type="ECO:0000313" key="4">
    <source>
        <dbReference type="Proteomes" id="UP000537989"/>
    </source>
</evidence>
<feature type="transmembrane region" description="Helical" evidence="2">
    <location>
        <begin position="290"/>
        <end position="311"/>
    </location>
</feature>
<dbReference type="Proteomes" id="UP000537989">
    <property type="component" value="Unassembled WGS sequence"/>
</dbReference>
<evidence type="ECO:0000313" key="3">
    <source>
        <dbReference type="EMBL" id="KAF5229968.1"/>
    </source>
</evidence>
<keyword evidence="4" id="KW-1185">Reference proteome</keyword>
<keyword evidence="2" id="KW-1133">Transmembrane helix</keyword>
<evidence type="ECO:0000256" key="1">
    <source>
        <dbReference type="SAM" id="MobiDB-lite"/>
    </source>
</evidence>
<name>A0AAN5Z1P3_FUSAU</name>
<keyword evidence="2" id="KW-0472">Membrane</keyword>
<reference evidence="3 4" key="1">
    <citation type="submission" date="2020-02" db="EMBL/GenBank/DDBJ databases">
        <title>Identification and distribution of gene clusters putatively required for synthesis of sphingolipid metabolism inhibitors in phylogenetically diverse species of the filamentous fungus Fusarium.</title>
        <authorList>
            <person name="Kim H.-S."/>
            <person name="Busman M."/>
            <person name="Brown D.W."/>
            <person name="Divon H."/>
            <person name="Uhlig S."/>
            <person name="Proctor R.H."/>
        </authorList>
    </citation>
    <scope>NUCLEOTIDE SEQUENCE [LARGE SCALE GENOMIC DNA]</scope>
    <source>
        <strain evidence="3 4">NRRL 2903</strain>
    </source>
</reference>
<evidence type="ECO:0000256" key="2">
    <source>
        <dbReference type="SAM" id="Phobius"/>
    </source>
</evidence>
<keyword evidence="2" id="KW-0812">Transmembrane</keyword>
<sequence>MSQRSYIDLQSIAQRPAKPGIPVTDIQGARITGDGDSIETLIVQSDRPVPTLTQESPTETTIPIDIVSATQAEPTTIATTTQTVSSGSSIPLTTIFTPNGDCTGDDAFGTRTVGDGVLHELDDGAKKKTCYPPNYKEYQHISSKVYSPGVCPLSYVYVSTSISTRDNTPDITFAKCCPSNIAVLSDIPWSCRSLSTSRVETVDGSVVTSSTVYYANPIYVAWQESDISQFSPQSEARAALQSAGVRLPPELSTAISTTDNSASSTSNSKDGDDDKGPDSGSGGLSNGATAGIGVAVGLLVIMLLVALWWFVKRRKATQGVKNADESGQLWNQQIYKVPDTTETPYEVVETPRTNLRH</sequence>
<gene>
    <name evidence="3" type="ORF">FAUST_10060</name>
</gene>
<accession>A0AAN5Z1P3</accession>
<feature type="region of interest" description="Disordered" evidence="1">
    <location>
        <begin position="254"/>
        <end position="282"/>
    </location>
</feature>
<organism evidence="3 4">
    <name type="scientific">Fusarium austroamericanum</name>
    <dbReference type="NCBI Taxonomy" id="282268"/>
    <lineage>
        <taxon>Eukaryota</taxon>
        <taxon>Fungi</taxon>
        <taxon>Dikarya</taxon>
        <taxon>Ascomycota</taxon>
        <taxon>Pezizomycotina</taxon>
        <taxon>Sordariomycetes</taxon>
        <taxon>Hypocreomycetidae</taxon>
        <taxon>Hypocreales</taxon>
        <taxon>Nectriaceae</taxon>
        <taxon>Fusarium</taxon>
    </lineage>
</organism>
<proteinExistence type="predicted"/>
<protein>
    <submittedName>
        <fullName evidence="3">Uncharacterized protein</fullName>
    </submittedName>
</protein>